<dbReference type="AlphaFoldDB" id="A0A7C9PHP7"/>
<sequence>MQHVFVFAGLTRQGYDLACPQTVVWMDKQRLLATGELKRVRVDGIVQTCEGAVVPLEFEVESAFDGIEMPEGLLDGASSVDLHTMAWAQRDPPPSDVVALEDGRPMAALPPLAVPLDNFWSGELANIINWDERCELAWSRPFARTGAVDAVEVEL</sequence>
<evidence type="ECO:0000313" key="2">
    <source>
        <dbReference type="Proteomes" id="UP000484255"/>
    </source>
</evidence>
<organism evidence="1 2">
    <name type="scientific">Ideonella livida</name>
    <dbReference type="NCBI Taxonomy" id="2707176"/>
    <lineage>
        <taxon>Bacteria</taxon>
        <taxon>Pseudomonadati</taxon>
        <taxon>Pseudomonadota</taxon>
        <taxon>Betaproteobacteria</taxon>
        <taxon>Burkholderiales</taxon>
        <taxon>Sphaerotilaceae</taxon>
        <taxon>Ideonella</taxon>
    </lineage>
</organism>
<comment type="caution">
    <text evidence="1">The sequence shown here is derived from an EMBL/GenBank/DDBJ whole genome shotgun (WGS) entry which is preliminary data.</text>
</comment>
<keyword evidence="2" id="KW-1185">Reference proteome</keyword>
<protein>
    <submittedName>
        <fullName evidence="1">Uncharacterized protein</fullName>
    </submittedName>
</protein>
<evidence type="ECO:0000313" key="1">
    <source>
        <dbReference type="EMBL" id="NDY91511.1"/>
    </source>
</evidence>
<dbReference type="RefSeq" id="WP_163457369.1">
    <property type="nucleotide sequence ID" value="NZ_JAAGOH010000010.1"/>
</dbReference>
<dbReference type="EMBL" id="JAAGOH010000010">
    <property type="protein sequence ID" value="NDY91511.1"/>
    <property type="molecule type" value="Genomic_DNA"/>
</dbReference>
<accession>A0A7C9PHP7</accession>
<gene>
    <name evidence="1" type="ORF">G3A44_09960</name>
</gene>
<proteinExistence type="predicted"/>
<name>A0A7C9PHP7_9BURK</name>
<reference evidence="1 2" key="1">
    <citation type="submission" date="2020-02" db="EMBL/GenBank/DDBJ databases">
        <title>Ideonella bacterium strain TBM-1.</title>
        <authorList>
            <person name="Chen W.-M."/>
        </authorList>
    </citation>
    <scope>NUCLEOTIDE SEQUENCE [LARGE SCALE GENOMIC DNA]</scope>
    <source>
        <strain evidence="1 2">TBM-1</strain>
    </source>
</reference>
<dbReference type="Proteomes" id="UP000484255">
    <property type="component" value="Unassembled WGS sequence"/>
</dbReference>